<keyword evidence="2" id="KW-1185">Reference proteome</keyword>
<dbReference type="OrthoDB" id="4234970at2"/>
<dbReference type="RefSeq" id="WP_066320125.1">
    <property type="nucleotide sequence ID" value="NZ_LQRT01000060.1"/>
</dbReference>
<organism evidence="1 2">
    <name type="scientific">Aquimarina aggregata</name>
    <dbReference type="NCBI Taxonomy" id="1642818"/>
    <lineage>
        <taxon>Bacteria</taxon>
        <taxon>Pseudomonadati</taxon>
        <taxon>Bacteroidota</taxon>
        <taxon>Flavobacteriia</taxon>
        <taxon>Flavobacteriales</taxon>
        <taxon>Flavobacteriaceae</taxon>
        <taxon>Aquimarina</taxon>
    </lineage>
</organism>
<proteinExistence type="predicted"/>
<dbReference type="Proteomes" id="UP000076715">
    <property type="component" value="Unassembled WGS sequence"/>
</dbReference>
<evidence type="ECO:0000313" key="1">
    <source>
        <dbReference type="EMBL" id="KZS38159.1"/>
    </source>
</evidence>
<evidence type="ECO:0000313" key="2">
    <source>
        <dbReference type="Proteomes" id="UP000076715"/>
    </source>
</evidence>
<accession>A0A162WKI9</accession>
<protein>
    <submittedName>
        <fullName evidence="1">Uncharacterized protein</fullName>
    </submittedName>
</protein>
<dbReference type="EMBL" id="LQRT01000060">
    <property type="protein sequence ID" value="KZS38159.1"/>
    <property type="molecule type" value="Genomic_DNA"/>
</dbReference>
<sequence>MKNYNKLFAGLIKELKENNYIDIQEIDTDFSALQGTNLDFFDHKLKKNLNFSLPKEKQDVFNFFNYTRVYWFYKINEELKGTGDFNLENAYRSISKSKPHKIWNDSTPEKDIEILKQFRVLIDSPDAGDNKLIGFRLTPGTYSEELWFYNRGQLYPMKLDYEGLLNALLETKGIGNWEYFFCDFDPKDSLHKNILDMLRKDLSALKILFPDVDYTYYDKKISSLNEIG</sequence>
<dbReference type="STRING" id="1642818.AWE51_19130"/>
<reference evidence="1 2" key="1">
    <citation type="submission" date="2016-01" db="EMBL/GenBank/DDBJ databases">
        <title>The draft genome sequence of Aquimarina sp. RZW4-3-2.</title>
        <authorList>
            <person name="Wang Y."/>
        </authorList>
    </citation>
    <scope>NUCLEOTIDE SEQUENCE [LARGE SCALE GENOMIC DNA]</scope>
    <source>
        <strain evidence="1 2">RZW4-3-2</strain>
    </source>
</reference>
<dbReference type="AlphaFoldDB" id="A0A162WKI9"/>
<name>A0A162WKI9_9FLAO</name>
<comment type="caution">
    <text evidence="1">The sequence shown here is derived from an EMBL/GenBank/DDBJ whole genome shotgun (WGS) entry which is preliminary data.</text>
</comment>
<gene>
    <name evidence="1" type="ORF">AWE51_19130</name>
</gene>